<organism evidence="5 6">
    <name type="scientific">Nocardia abscessus</name>
    <dbReference type="NCBI Taxonomy" id="120957"/>
    <lineage>
        <taxon>Bacteria</taxon>
        <taxon>Bacillati</taxon>
        <taxon>Actinomycetota</taxon>
        <taxon>Actinomycetes</taxon>
        <taxon>Mycobacteriales</taxon>
        <taxon>Nocardiaceae</taxon>
        <taxon>Nocardia</taxon>
    </lineage>
</organism>
<dbReference type="InterPro" id="IPR036188">
    <property type="entry name" value="FAD/NAD-bd_sf"/>
</dbReference>
<accession>A0ABS0CC26</accession>
<proteinExistence type="predicted"/>
<keyword evidence="6" id="KW-1185">Reference proteome</keyword>
<sequence length="478" mass="51348">MRHRKVVVVGAGPVGLWLAAELCLGGVEVLVLEARTEPDPNSKALAIHPRTLEMLASRDLVHRFLAEGSRIPSGHFAALDTRLDFRLLDTSYQFTLSLPQVRSEQLLEAHARAAGADIRRGQRVAGLTVRGESITVHVDDEADIEAEWVVGCDGVRSTVRQAAGIAYPGDESTMLGWLGDVELADPPPQPVLTEWTESGLLMSVRLPGGSYRLIGITPQDLRTDWPGALTLDELRAKTLAIVGTDWAMHSPKWLSRFGNAARQAERYRTGRVLLAGDAAHQHMPAGGVGMNLGLADAMNLGWKLAATVSGRAPDGLLDTYHTERHPVGSRALRSTQAQAALMTAFSPDGRQLRALLSAMITDRPEFARTLGEQLSGLSVTYPAAPGTHHLTGHHAPDLPLTDGRTLFTTLTDARHVLLDLTGALQPVENLPLARAVPIQDRPEWAGATAALVRPDGYLDWVGCHDTGLATALSTAGLV</sequence>
<gene>
    <name evidence="5" type="ORF">IU470_12695</name>
</gene>
<keyword evidence="2" id="KW-0285">Flavoprotein</keyword>
<dbReference type="SUPFAM" id="SSF51905">
    <property type="entry name" value="FAD/NAD(P)-binding domain"/>
    <property type="match status" value="1"/>
</dbReference>
<evidence type="ECO:0000256" key="2">
    <source>
        <dbReference type="ARBA" id="ARBA00022630"/>
    </source>
</evidence>
<dbReference type="PRINTS" id="PR00420">
    <property type="entry name" value="RNGMNOXGNASE"/>
</dbReference>
<dbReference type="PANTHER" id="PTHR43004">
    <property type="entry name" value="TRK SYSTEM POTASSIUM UPTAKE PROTEIN"/>
    <property type="match status" value="1"/>
</dbReference>
<evidence type="ECO:0000256" key="1">
    <source>
        <dbReference type="ARBA" id="ARBA00001974"/>
    </source>
</evidence>
<keyword evidence="5" id="KW-0560">Oxidoreductase</keyword>
<dbReference type="Proteomes" id="UP000807309">
    <property type="component" value="Unassembled WGS sequence"/>
</dbReference>
<dbReference type="InterPro" id="IPR050641">
    <property type="entry name" value="RIFMO-like"/>
</dbReference>
<dbReference type="PANTHER" id="PTHR43004:SF19">
    <property type="entry name" value="BINDING MONOOXYGENASE, PUTATIVE (JCVI)-RELATED"/>
    <property type="match status" value="1"/>
</dbReference>
<dbReference type="Gene3D" id="3.30.70.2450">
    <property type="match status" value="1"/>
</dbReference>
<dbReference type="InterPro" id="IPR002938">
    <property type="entry name" value="FAD-bd"/>
</dbReference>
<dbReference type="RefSeq" id="WP_195033133.1">
    <property type="nucleotide sequence ID" value="NZ_JADLRE010000008.1"/>
</dbReference>
<name>A0ABS0CC26_9NOCA</name>
<evidence type="ECO:0000259" key="4">
    <source>
        <dbReference type="Pfam" id="PF01494"/>
    </source>
</evidence>
<evidence type="ECO:0000256" key="3">
    <source>
        <dbReference type="ARBA" id="ARBA00022827"/>
    </source>
</evidence>
<keyword evidence="3" id="KW-0274">FAD</keyword>
<evidence type="ECO:0000313" key="6">
    <source>
        <dbReference type="Proteomes" id="UP000807309"/>
    </source>
</evidence>
<keyword evidence="5" id="KW-0503">Monooxygenase</keyword>
<comment type="cofactor">
    <cofactor evidence="1">
        <name>FAD</name>
        <dbReference type="ChEBI" id="CHEBI:57692"/>
    </cofactor>
</comment>
<reference evidence="5 6" key="1">
    <citation type="submission" date="2020-10" db="EMBL/GenBank/DDBJ databases">
        <title>Identification of Nocardia species via Next-generation sequencing and recognition of intraspecies genetic diversity.</title>
        <authorList>
            <person name="Li P."/>
            <person name="Li P."/>
            <person name="Lu B."/>
        </authorList>
    </citation>
    <scope>NUCLEOTIDE SEQUENCE [LARGE SCALE GENOMIC DNA]</scope>
    <source>
        <strain evidence="5 6">N-11</strain>
    </source>
</reference>
<dbReference type="Gene3D" id="3.50.50.60">
    <property type="entry name" value="FAD/NAD(P)-binding domain"/>
    <property type="match status" value="1"/>
</dbReference>
<evidence type="ECO:0000313" key="5">
    <source>
        <dbReference type="EMBL" id="MBF6225958.1"/>
    </source>
</evidence>
<dbReference type="Gene3D" id="3.40.30.120">
    <property type="match status" value="1"/>
</dbReference>
<dbReference type="Pfam" id="PF01494">
    <property type="entry name" value="FAD_binding_3"/>
    <property type="match status" value="1"/>
</dbReference>
<dbReference type="GO" id="GO:0004497">
    <property type="term" value="F:monooxygenase activity"/>
    <property type="evidence" value="ECO:0007669"/>
    <property type="project" value="UniProtKB-KW"/>
</dbReference>
<protein>
    <submittedName>
        <fullName evidence="5">FAD-dependent monooxygenase</fullName>
    </submittedName>
</protein>
<dbReference type="Pfam" id="PF21274">
    <property type="entry name" value="Rng_hyd_C"/>
    <property type="match status" value="1"/>
</dbReference>
<dbReference type="EMBL" id="JADLRE010000008">
    <property type="protein sequence ID" value="MBF6225958.1"/>
    <property type="molecule type" value="Genomic_DNA"/>
</dbReference>
<comment type="caution">
    <text evidence="5">The sequence shown here is derived from an EMBL/GenBank/DDBJ whole genome shotgun (WGS) entry which is preliminary data.</text>
</comment>
<feature type="domain" description="FAD-binding" evidence="4">
    <location>
        <begin position="5"/>
        <end position="334"/>
    </location>
</feature>